<dbReference type="EMBL" id="BAAAUH010000004">
    <property type="protein sequence ID" value="GAA3163101.1"/>
    <property type="molecule type" value="Genomic_DNA"/>
</dbReference>
<evidence type="ECO:0000313" key="2">
    <source>
        <dbReference type="Proteomes" id="UP001501866"/>
    </source>
</evidence>
<comment type="caution">
    <text evidence="1">The sequence shown here is derived from an EMBL/GenBank/DDBJ whole genome shotgun (WGS) entry which is preliminary data.</text>
</comment>
<gene>
    <name evidence="1" type="ORF">GCM10010451_08890</name>
</gene>
<keyword evidence="2" id="KW-1185">Reference proteome</keyword>
<reference evidence="2" key="1">
    <citation type="journal article" date="2019" name="Int. J. Syst. Evol. Microbiol.">
        <title>The Global Catalogue of Microorganisms (GCM) 10K type strain sequencing project: providing services to taxonomists for standard genome sequencing and annotation.</title>
        <authorList>
            <consortium name="The Broad Institute Genomics Platform"/>
            <consortium name="The Broad Institute Genome Sequencing Center for Infectious Disease"/>
            <person name="Wu L."/>
            <person name="Ma J."/>
        </authorList>
    </citation>
    <scope>NUCLEOTIDE SEQUENCE [LARGE SCALE GENOMIC DNA]</scope>
    <source>
        <strain evidence="2">JCM 9095</strain>
    </source>
</reference>
<sequence length="88" mass="9494">MQRVDRARKVTLHELALERKSGRGHDDSFPVRERGHQVAQRLSGAGTGLDQQMGSVVDRLGDGFDHGHLAGTLRAADGSDGSVQEFGE</sequence>
<proteinExistence type="predicted"/>
<protein>
    <submittedName>
        <fullName evidence="1">Uncharacterized protein</fullName>
    </submittedName>
</protein>
<dbReference type="Proteomes" id="UP001501866">
    <property type="component" value="Unassembled WGS sequence"/>
</dbReference>
<organism evidence="1 2">
    <name type="scientific">Streptomyces virens</name>
    <dbReference type="NCBI Taxonomy" id="285572"/>
    <lineage>
        <taxon>Bacteria</taxon>
        <taxon>Bacillati</taxon>
        <taxon>Actinomycetota</taxon>
        <taxon>Actinomycetes</taxon>
        <taxon>Kitasatosporales</taxon>
        <taxon>Streptomycetaceae</taxon>
        <taxon>Streptomyces</taxon>
    </lineage>
</organism>
<accession>A0ABP6P1V2</accession>
<evidence type="ECO:0000313" key="1">
    <source>
        <dbReference type="EMBL" id="GAA3163101.1"/>
    </source>
</evidence>
<name>A0ABP6P1V2_9ACTN</name>